<reference evidence="2" key="1">
    <citation type="submission" date="2018-02" db="EMBL/GenBank/DDBJ databases">
        <title>Rhizophora mucronata_Transcriptome.</title>
        <authorList>
            <person name="Meera S.P."/>
            <person name="Sreeshan A."/>
            <person name="Augustine A."/>
        </authorList>
    </citation>
    <scope>NUCLEOTIDE SEQUENCE</scope>
    <source>
        <tissue evidence="2">Leaf</tissue>
    </source>
</reference>
<feature type="transmembrane region" description="Helical" evidence="1">
    <location>
        <begin position="16"/>
        <end position="33"/>
    </location>
</feature>
<keyword evidence="1" id="KW-0472">Membrane</keyword>
<protein>
    <submittedName>
        <fullName evidence="2">Uncharacterized protein</fullName>
    </submittedName>
</protein>
<accession>A0A2P2NXD4</accession>
<evidence type="ECO:0000256" key="1">
    <source>
        <dbReference type="SAM" id="Phobius"/>
    </source>
</evidence>
<keyword evidence="1" id="KW-0812">Transmembrane</keyword>
<dbReference type="AlphaFoldDB" id="A0A2P2NXD4"/>
<keyword evidence="1" id="KW-1133">Transmembrane helix</keyword>
<dbReference type="EMBL" id="GGEC01066683">
    <property type="protein sequence ID" value="MBX47167.1"/>
    <property type="molecule type" value="Transcribed_RNA"/>
</dbReference>
<organism evidence="2">
    <name type="scientific">Rhizophora mucronata</name>
    <name type="common">Asiatic mangrove</name>
    <dbReference type="NCBI Taxonomy" id="61149"/>
    <lineage>
        <taxon>Eukaryota</taxon>
        <taxon>Viridiplantae</taxon>
        <taxon>Streptophyta</taxon>
        <taxon>Embryophyta</taxon>
        <taxon>Tracheophyta</taxon>
        <taxon>Spermatophyta</taxon>
        <taxon>Magnoliopsida</taxon>
        <taxon>eudicotyledons</taxon>
        <taxon>Gunneridae</taxon>
        <taxon>Pentapetalae</taxon>
        <taxon>rosids</taxon>
        <taxon>fabids</taxon>
        <taxon>Malpighiales</taxon>
        <taxon>Rhizophoraceae</taxon>
        <taxon>Rhizophora</taxon>
    </lineage>
</organism>
<evidence type="ECO:0000313" key="2">
    <source>
        <dbReference type="EMBL" id="MBX47167.1"/>
    </source>
</evidence>
<sequence length="42" mass="4985">MGCSSLPLKLDSSSRVYFFLFLFFLLFFLGGFHEYNPFYVFS</sequence>
<name>A0A2P2NXD4_RHIMU</name>
<proteinExistence type="predicted"/>